<keyword evidence="1" id="KW-0812">Transmembrane</keyword>
<dbReference type="RefSeq" id="YP_009480597.1">
    <property type="nucleotide sequence ID" value="NC_037656.1"/>
</dbReference>
<keyword evidence="1" id="KW-1133">Transmembrane helix</keyword>
<proteinExistence type="predicted"/>
<reference evidence="2" key="1">
    <citation type="submission" date="2018-05" db="EMBL/GenBank/DDBJ databases">
        <title>Complete Genome Sequence of a Novel Sea Otter Poxvirus.</title>
        <authorList>
            <person name="Jacob J.M."/>
            <person name="Subramaniam K."/>
            <person name="Tu S.-L."/>
            <person name="Nielsen O."/>
            <person name="Tuomi P.A."/>
            <person name="Upton C."/>
            <person name="Waltzek T.B."/>
        </authorList>
    </citation>
    <scope>NUCLEOTIDE SEQUENCE [LARGE SCALE GENOMIC DNA]</scope>
    <source>
        <strain evidence="2">ELK</strain>
    </source>
</reference>
<feature type="transmembrane region" description="Helical" evidence="1">
    <location>
        <begin position="317"/>
        <end position="334"/>
    </location>
</feature>
<organism evidence="2">
    <name type="scientific">Sea otter poxvirus</name>
    <dbReference type="NCBI Taxonomy" id="1416741"/>
    <lineage>
        <taxon>Viruses</taxon>
        <taxon>Varidnaviria</taxon>
        <taxon>Bamfordvirae</taxon>
        <taxon>Nucleocytoviricota</taxon>
        <taxon>Pokkesviricetes</taxon>
        <taxon>Chitovirales</taxon>
        <taxon>Poxviridae</taxon>
        <taxon>Chordopoxvirinae</taxon>
        <taxon>Mustelpoxvirus</taxon>
        <taxon>Mustelpoxvirus seaotterpox</taxon>
        <taxon>Sea otterpox virus</taxon>
    </lineage>
</organism>
<evidence type="ECO:0000313" key="2">
    <source>
        <dbReference type="EMBL" id="AWU47104.1"/>
    </source>
</evidence>
<dbReference type="InterPro" id="IPR004251">
    <property type="entry name" value="Pox_virus_G9/A16"/>
</dbReference>
<evidence type="ECO:0000256" key="1">
    <source>
        <dbReference type="SAM" id="Phobius"/>
    </source>
</evidence>
<name>A0A2U9QHM8_9POXV</name>
<protein>
    <submittedName>
        <fullName evidence="2">Entry/fusion complex component</fullName>
    </submittedName>
</protein>
<dbReference type="Proteomes" id="UP000249273">
    <property type="component" value="Segment"/>
</dbReference>
<gene>
    <name evidence="2" type="primary">SOPV-ELK-059</name>
</gene>
<keyword evidence="1" id="KW-0472">Membrane</keyword>
<dbReference type="KEGG" id="vg:36841056"/>
<dbReference type="Pfam" id="PF03003">
    <property type="entry name" value="Pox_G9-A16"/>
    <property type="match status" value="1"/>
</dbReference>
<sequence>MGSSVAVPKRDPPPPKQTAESVLSYNDLYMIIPKIKLGEMVRIGNVDTHMKPYVKKTFPEFEFVDIGVGKLSGLVRQRYIADMEFCCTSFINLYYWLLPNNKKSQSHSYGSILHTCDPNNFDNGDCDIFLFDWCRKKGNMGICTEWIVESFNRHEVGKKTSFDKLSNMFNDICSKDASTEVCNTWLHVLRSKRSDSNDLLIDKILLSQSQDFKNKFMKCSFPSADTEYNALKIAEPRECWDPNCAVENINFMLTKNYDNLGLCQINRCNINVHNLDIDNVSKLHMTCNNKSDSLSMRPVNQTTVVETNISKSFDIKYGLMSVMFIIIVWIIIVIL</sequence>
<keyword evidence="3" id="KW-1185">Reference proteome</keyword>
<dbReference type="GeneID" id="36841056"/>
<dbReference type="OrthoDB" id="9778at10239"/>
<accession>A0A2U9QHM8</accession>
<evidence type="ECO:0000313" key="3">
    <source>
        <dbReference type="Proteomes" id="UP000249273"/>
    </source>
</evidence>
<dbReference type="EMBL" id="MH427217">
    <property type="protein sequence ID" value="AWU47104.1"/>
    <property type="molecule type" value="Genomic_DNA"/>
</dbReference>